<evidence type="ECO:0000256" key="14">
    <source>
        <dbReference type="SAM" id="Phobius"/>
    </source>
</evidence>
<dbReference type="SUPFAM" id="SSF55890">
    <property type="entry name" value="Sporulation response regulatory protein Spo0B"/>
    <property type="match status" value="1"/>
</dbReference>
<evidence type="ECO:0000256" key="13">
    <source>
        <dbReference type="ARBA" id="ARBA00023136"/>
    </source>
</evidence>
<dbReference type="Pfam" id="PF17203">
    <property type="entry name" value="sCache_3_2"/>
    <property type="match status" value="1"/>
</dbReference>
<keyword evidence="17" id="KW-1185">Reference proteome</keyword>
<dbReference type="PANTHER" id="PTHR45436">
    <property type="entry name" value="SENSOR HISTIDINE KINASE YKOH"/>
    <property type="match status" value="1"/>
</dbReference>
<dbReference type="GO" id="GO:0006355">
    <property type="term" value="P:regulation of DNA-templated transcription"/>
    <property type="evidence" value="ECO:0007669"/>
    <property type="project" value="InterPro"/>
</dbReference>
<accession>A0A177YEA9</accession>
<dbReference type="Proteomes" id="UP000077519">
    <property type="component" value="Unassembled WGS sequence"/>
</dbReference>
<evidence type="ECO:0000259" key="15">
    <source>
        <dbReference type="PROSITE" id="PS50109"/>
    </source>
</evidence>
<dbReference type="InterPro" id="IPR005467">
    <property type="entry name" value="His_kinase_dom"/>
</dbReference>
<evidence type="ECO:0000313" key="17">
    <source>
        <dbReference type="Proteomes" id="UP000077519"/>
    </source>
</evidence>
<keyword evidence="6" id="KW-0808">Transferase</keyword>
<evidence type="ECO:0000256" key="11">
    <source>
        <dbReference type="ARBA" id="ARBA00022989"/>
    </source>
</evidence>
<organism evidence="16 17">
    <name type="scientific">Rhodococcoides kyotonense</name>
    <dbReference type="NCBI Taxonomy" id="398843"/>
    <lineage>
        <taxon>Bacteria</taxon>
        <taxon>Bacillati</taxon>
        <taxon>Actinomycetota</taxon>
        <taxon>Actinomycetes</taxon>
        <taxon>Mycobacteriales</taxon>
        <taxon>Nocardiaceae</taxon>
        <taxon>Rhodococcoides</taxon>
    </lineage>
</organism>
<feature type="transmembrane region" description="Helical" evidence="14">
    <location>
        <begin position="173"/>
        <end position="191"/>
    </location>
</feature>
<evidence type="ECO:0000256" key="9">
    <source>
        <dbReference type="ARBA" id="ARBA00022777"/>
    </source>
</evidence>
<evidence type="ECO:0000256" key="10">
    <source>
        <dbReference type="ARBA" id="ARBA00022840"/>
    </source>
</evidence>
<dbReference type="PRINTS" id="PR00344">
    <property type="entry name" value="BCTRLSENSOR"/>
</dbReference>
<dbReference type="InterPro" id="IPR035965">
    <property type="entry name" value="PAS-like_dom_sf"/>
</dbReference>
<keyword evidence="13 14" id="KW-0472">Membrane</keyword>
<dbReference type="SUPFAM" id="SSF55785">
    <property type="entry name" value="PYP-like sensor domain (PAS domain)"/>
    <property type="match status" value="1"/>
</dbReference>
<keyword evidence="7 14" id="KW-0812">Transmembrane</keyword>
<keyword evidence="12" id="KW-0902">Two-component regulatory system</keyword>
<dbReference type="InterPro" id="IPR016120">
    <property type="entry name" value="Sig_transdc_His_kin_SpoOB"/>
</dbReference>
<evidence type="ECO:0000256" key="8">
    <source>
        <dbReference type="ARBA" id="ARBA00022741"/>
    </source>
</evidence>
<feature type="domain" description="Histidine kinase" evidence="15">
    <location>
        <begin position="422"/>
        <end position="525"/>
    </location>
</feature>
<comment type="caution">
    <text evidence="16">The sequence shown here is derived from an EMBL/GenBank/DDBJ whole genome shotgun (WGS) entry which is preliminary data.</text>
</comment>
<evidence type="ECO:0000256" key="6">
    <source>
        <dbReference type="ARBA" id="ARBA00022679"/>
    </source>
</evidence>
<dbReference type="CDD" id="cd00130">
    <property type="entry name" value="PAS"/>
    <property type="match status" value="1"/>
</dbReference>
<evidence type="ECO:0000256" key="12">
    <source>
        <dbReference type="ARBA" id="ARBA00023012"/>
    </source>
</evidence>
<keyword evidence="4" id="KW-1003">Cell membrane</keyword>
<dbReference type="Gene3D" id="3.30.450.20">
    <property type="entry name" value="PAS domain"/>
    <property type="match status" value="2"/>
</dbReference>
<dbReference type="PROSITE" id="PS50109">
    <property type="entry name" value="HIS_KIN"/>
    <property type="match status" value="1"/>
</dbReference>
<dbReference type="GO" id="GO:0005886">
    <property type="term" value="C:plasma membrane"/>
    <property type="evidence" value="ECO:0007669"/>
    <property type="project" value="UniProtKB-SubCell"/>
</dbReference>
<proteinExistence type="predicted"/>
<evidence type="ECO:0000256" key="7">
    <source>
        <dbReference type="ARBA" id="ARBA00022692"/>
    </source>
</evidence>
<evidence type="ECO:0000256" key="1">
    <source>
        <dbReference type="ARBA" id="ARBA00000085"/>
    </source>
</evidence>
<dbReference type="SUPFAM" id="SSF55874">
    <property type="entry name" value="ATPase domain of HSP90 chaperone/DNA topoisomerase II/histidine kinase"/>
    <property type="match status" value="1"/>
</dbReference>
<comment type="catalytic activity">
    <reaction evidence="1">
        <text>ATP + protein L-histidine = ADP + protein N-phospho-L-histidine.</text>
        <dbReference type="EC" id="2.7.13.3"/>
    </reaction>
</comment>
<evidence type="ECO:0000256" key="4">
    <source>
        <dbReference type="ARBA" id="ARBA00022475"/>
    </source>
</evidence>
<keyword evidence="5" id="KW-0597">Phosphoprotein</keyword>
<dbReference type="InterPro" id="IPR004358">
    <property type="entry name" value="Sig_transdc_His_kin-like_C"/>
</dbReference>
<dbReference type="SMART" id="SM00387">
    <property type="entry name" value="HATPase_c"/>
    <property type="match status" value="1"/>
</dbReference>
<evidence type="ECO:0000256" key="5">
    <source>
        <dbReference type="ARBA" id="ARBA00022553"/>
    </source>
</evidence>
<dbReference type="GO" id="GO:0005524">
    <property type="term" value="F:ATP binding"/>
    <property type="evidence" value="ECO:0007669"/>
    <property type="project" value="UniProtKB-KW"/>
</dbReference>
<dbReference type="EMBL" id="LVHI01000019">
    <property type="protein sequence ID" value="OAK53529.1"/>
    <property type="molecule type" value="Genomic_DNA"/>
</dbReference>
<dbReference type="Gene3D" id="3.30.565.10">
    <property type="entry name" value="Histidine kinase-like ATPase, C-terminal domain"/>
    <property type="match status" value="1"/>
</dbReference>
<dbReference type="Gene3D" id="1.10.287.130">
    <property type="match status" value="1"/>
</dbReference>
<keyword evidence="11 14" id="KW-1133">Transmembrane helix</keyword>
<dbReference type="Pfam" id="PF00989">
    <property type="entry name" value="PAS"/>
    <property type="match status" value="1"/>
</dbReference>
<dbReference type="InterPro" id="IPR013767">
    <property type="entry name" value="PAS_fold"/>
</dbReference>
<comment type="subcellular location">
    <subcellularLocation>
        <location evidence="2">Cell membrane</location>
        <topology evidence="2">Multi-pass membrane protein</topology>
    </subcellularLocation>
</comment>
<dbReference type="InterPro" id="IPR000014">
    <property type="entry name" value="PAS"/>
</dbReference>
<evidence type="ECO:0000256" key="3">
    <source>
        <dbReference type="ARBA" id="ARBA00012438"/>
    </source>
</evidence>
<dbReference type="PANTHER" id="PTHR45436:SF5">
    <property type="entry name" value="SENSOR HISTIDINE KINASE TRCS"/>
    <property type="match status" value="1"/>
</dbReference>
<evidence type="ECO:0000313" key="16">
    <source>
        <dbReference type="EMBL" id="OAK53529.1"/>
    </source>
</evidence>
<keyword evidence="10" id="KW-0067">ATP-binding</keyword>
<dbReference type="InterPro" id="IPR050428">
    <property type="entry name" value="TCS_sensor_his_kinase"/>
</dbReference>
<dbReference type="SUPFAM" id="SSF103190">
    <property type="entry name" value="Sensory domain-like"/>
    <property type="match status" value="1"/>
</dbReference>
<dbReference type="Pfam" id="PF02518">
    <property type="entry name" value="HATPase_c"/>
    <property type="match status" value="1"/>
</dbReference>
<feature type="transmembrane region" description="Helical" evidence="14">
    <location>
        <begin position="12"/>
        <end position="32"/>
    </location>
</feature>
<dbReference type="RefSeq" id="WP_068427342.1">
    <property type="nucleotide sequence ID" value="NZ_LVHI01000019.1"/>
</dbReference>
<keyword evidence="8" id="KW-0547">Nucleotide-binding</keyword>
<dbReference type="InterPro" id="IPR003594">
    <property type="entry name" value="HATPase_dom"/>
</dbReference>
<reference evidence="16 17" key="1">
    <citation type="submission" date="2016-03" db="EMBL/GenBank/DDBJ databases">
        <title>Genome sequence of Rhodococcus kyotonensis KB10.</title>
        <authorList>
            <person name="Jeong H."/>
            <person name="Hong C.E."/>
            <person name="Jo S.H."/>
            <person name="Park J.M."/>
        </authorList>
    </citation>
    <scope>NUCLEOTIDE SEQUENCE [LARGE SCALE GENOMIC DNA]</scope>
    <source>
        <strain evidence="16 17">KB10</strain>
    </source>
</reference>
<dbReference type="InterPro" id="IPR029151">
    <property type="entry name" value="Sensor-like_sf"/>
</dbReference>
<keyword evidence="9" id="KW-0418">Kinase</keyword>
<dbReference type="InterPro" id="IPR033463">
    <property type="entry name" value="sCache_3"/>
</dbReference>
<dbReference type="AlphaFoldDB" id="A0A177YEA9"/>
<dbReference type="InterPro" id="IPR036890">
    <property type="entry name" value="HATPase_C_sf"/>
</dbReference>
<name>A0A177YEA9_9NOCA</name>
<evidence type="ECO:0000256" key="2">
    <source>
        <dbReference type="ARBA" id="ARBA00004651"/>
    </source>
</evidence>
<sequence length="535" mass="55431">MRRRPRSLASQVLLLQLVVVAVVLVAVAGVSIHQSSSEFRAGQSARMIAVAENLASTPVVRAQSNAPEADRVLAPEVGRAVDLSGAGIADVVGASGVIVASSIPDRTGRPAELGDSLAPEGRAWSGDAVVDGRRSISGHVPVLSPSGEVRGVVAVSTAYPSTWELLVAAGPPLLLYLGIGACLGLVGSILLSRRVKTHTRGLEIEEIAHLADHREALLHSIGEGVIAVNPDGVVTVLNDSGAELLGIDDAIGRTVDDLALEPTIRDYLKNPDGSGDSVLTTASRVLVLSRRAASSKGRRIGTITTMRDSTELARMQSQLSSHRSVTDTLRAQTHEFANQLHTISGLNQLGDHAAVTDFVGALTRRRAEINASVTQAISDPAVAALLIAKTSLAAEAGVALELEEGSHLAALDPILATDVITVLGNLVDNAVDASAGTDDARIVVSIDDSEDIEIQVADSGPGVPAEMRTEVFSRGVTTKPDAPGGRGIGLALVRIVSSQYGGSARVADSDSTGGALFTVRIPTSSLPPDRVDRRD</sequence>
<gene>
    <name evidence="16" type="ORF">A3K89_23205</name>
</gene>
<protein>
    <recommendedName>
        <fullName evidence="3">histidine kinase</fullName>
        <ecNumber evidence="3">2.7.13.3</ecNumber>
    </recommendedName>
</protein>
<dbReference type="GO" id="GO:0000155">
    <property type="term" value="F:phosphorelay sensor kinase activity"/>
    <property type="evidence" value="ECO:0007669"/>
    <property type="project" value="InterPro"/>
</dbReference>
<dbReference type="EC" id="2.7.13.3" evidence="3"/>